<evidence type="ECO:0000256" key="12">
    <source>
        <dbReference type="PROSITE-ProRule" id="PRU00376"/>
    </source>
</evidence>
<evidence type="ECO:0000256" key="2">
    <source>
        <dbReference type="ARBA" id="ARBA00022604"/>
    </source>
</evidence>
<keyword evidence="3" id="KW-0832">Ubl conjugation</keyword>
<keyword evidence="2" id="KW-0341">Growth regulation</keyword>
<protein>
    <recommendedName>
        <fullName evidence="11">YEATS domain-containing protein 4</fullName>
    </recommendedName>
</protein>
<comment type="function">
    <text evidence="9">Chromatin reader component of the NuA4 histone acetyltransferase (HAT) complex, a complex involved in transcriptional activation of select genes principally by acetylation of nucleosomal histones H4 and H2A. Specifically recognizes and binds acylated histone H3, with a preference for histone H3 diacetylated at 'Lys-18' and 'Lys-27' (H3K18ac and H3K27ac) or histone H3 diacetylated at 'Lys-14' and 'Lys-27' (H3K14ac and H3K27ac). Also able to recognize and bind crotonylated histone H3. May also recognize and bind histone H3 succinylated at 'Lys-122' (H3K122succ); additional evidences are however required to confirm this result in vivo. Plays a key role in histone variant H2AZ1/H2A.Z deposition into specific chromatin regions: recognizes and binds H3K14ac and H3K27ac on the promoters of actively transcribed genes and recruits NuA4-related complex to deposit H2AZ1/H2A.Z. H2AZ1/H2A.Z deposition is required for maintenance of embryonic stem cell.</text>
</comment>
<keyword evidence="8 12" id="KW-0539">Nucleus</keyword>
<dbReference type="GO" id="GO:0005654">
    <property type="term" value="C:nucleoplasm"/>
    <property type="evidence" value="ECO:0007669"/>
    <property type="project" value="UniProtKB-ARBA"/>
</dbReference>
<gene>
    <name evidence="15" type="primary">101896988</name>
    <name evidence="17" type="synonym">LOC101896988</name>
</gene>
<dbReference type="EnsemblMetazoa" id="MDOA013164-RA">
    <property type="protein sequence ID" value="MDOA013164-PA"/>
    <property type="gene ID" value="MDOA013164"/>
</dbReference>
<dbReference type="Proteomes" id="UP001652621">
    <property type="component" value="Unplaced"/>
</dbReference>
<comment type="subunit">
    <text evidence="10">Component of numerous complexes with chromatin remodeling and histone acetyltransferase activity. Component of the NuA4 histone acetyltransferase complex which contains the catalytic subunit KAT5/TIP60 and the subunits EP400, TRRAP/PAF400, BRD8/SMAP, EPC1, DMAP1/DNMAP1, RUVBL1/TIP49, RUVBL2, ING3, actin, ACTL6A/BAF53A, MORF4L1/MRG15, MORF4L2/MRGX, MRGBP, YEATS4/GAS41, VPS72/YL1 and MEAF6. The NuA4 complex interacts with MYC and the adenovirus E1A protein. Component of a NuA4-related complex which contains EP400, TRRAP/PAF400, SRCAP, BRD8/SMAP, EPC1, DMAP1/DNMAP1, RUVBL1/TIP49, RUVBL2, actin, ACTL6A/BAF53A, VPS72 and YEATS4/GAS41. Interacts with MLLT10/AF10. Also interacts with the SWI/SNF component SMARCB1/BAF47, TACC1 and TACC2, and the nuclear matrix protein NUMA1.</text>
</comment>
<evidence type="ECO:0000313" key="16">
    <source>
        <dbReference type="Proteomes" id="UP001652621"/>
    </source>
</evidence>
<accession>A0A1I8NA85</accession>
<dbReference type="CDD" id="cd16909">
    <property type="entry name" value="YEATS_GAS41_like"/>
    <property type="match status" value="1"/>
</dbReference>
<dbReference type="InterPro" id="IPR055129">
    <property type="entry name" value="YEATS_dom"/>
</dbReference>
<dbReference type="eggNOG" id="KOG3149">
    <property type="taxonomic scope" value="Eukaryota"/>
</dbReference>
<dbReference type="STRING" id="7370.A0A1I8NA85"/>
<evidence type="ECO:0000256" key="10">
    <source>
        <dbReference type="ARBA" id="ARBA00064752"/>
    </source>
</evidence>
<evidence type="ECO:0000256" key="3">
    <source>
        <dbReference type="ARBA" id="ARBA00022843"/>
    </source>
</evidence>
<dbReference type="RefSeq" id="XP_005181237.1">
    <property type="nucleotide sequence ID" value="XM_005181180.3"/>
</dbReference>
<dbReference type="InterPro" id="IPR005033">
    <property type="entry name" value="YEATS"/>
</dbReference>
<proteinExistence type="predicted"/>
<keyword evidence="16" id="KW-1185">Reference proteome</keyword>
<dbReference type="KEGG" id="mde:101896988"/>
<evidence type="ECO:0000256" key="1">
    <source>
        <dbReference type="ARBA" id="ARBA00022499"/>
    </source>
</evidence>
<keyword evidence="7" id="KW-0804">Transcription</keyword>
<evidence type="ECO:0000313" key="15">
    <source>
        <dbReference type="EnsemblMetazoa" id="MDOA013164-PA"/>
    </source>
</evidence>
<evidence type="ECO:0000259" key="14">
    <source>
        <dbReference type="PROSITE" id="PS51037"/>
    </source>
</evidence>
<dbReference type="AlphaFoldDB" id="A0A1I8NA85"/>
<dbReference type="OrthoDB" id="16041at2759"/>
<feature type="domain" description="YEATS" evidence="14">
    <location>
        <begin position="17"/>
        <end position="167"/>
    </location>
</feature>
<dbReference type="FunFam" id="2.60.40.1970:FF:000002">
    <property type="entry name" value="YEATS domain-containing protein 4"/>
    <property type="match status" value="1"/>
</dbReference>
<evidence type="ECO:0000256" key="11">
    <source>
        <dbReference type="ARBA" id="ARBA00068331"/>
    </source>
</evidence>
<evidence type="ECO:0000256" key="9">
    <source>
        <dbReference type="ARBA" id="ARBA00057736"/>
    </source>
</evidence>
<dbReference type="PROSITE" id="PS51037">
    <property type="entry name" value="YEATS"/>
    <property type="match status" value="1"/>
</dbReference>
<organism evidence="15">
    <name type="scientific">Musca domestica</name>
    <name type="common">House fly</name>
    <dbReference type="NCBI Taxonomy" id="7370"/>
    <lineage>
        <taxon>Eukaryota</taxon>
        <taxon>Metazoa</taxon>
        <taxon>Ecdysozoa</taxon>
        <taxon>Arthropoda</taxon>
        <taxon>Hexapoda</taxon>
        <taxon>Insecta</taxon>
        <taxon>Pterygota</taxon>
        <taxon>Neoptera</taxon>
        <taxon>Endopterygota</taxon>
        <taxon>Diptera</taxon>
        <taxon>Brachycera</taxon>
        <taxon>Muscomorpha</taxon>
        <taxon>Muscoidea</taxon>
        <taxon>Muscidae</taxon>
        <taxon>Musca</taxon>
    </lineage>
</organism>
<dbReference type="VEuPathDB" id="VectorBase:MDOA013164"/>
<dbReference type="Pfam" id="PF03366">
    <property type="entry name" value="YEATS"/>
    <property type="match status" value="1"/>
</dbReference>
<evidence type="ECO:0000313" key="17">
    <source>
        <dbReference type="RefSeq" id="XP_005181237.1"/>
    </source>
</evidence>
<name>A0A1I8NA85_MUSDO</name>
<reference evidence="15" key="1">
    <citation type="submission" date="2020-05" db="UniProtKB">
        <authorList>
            <consortium name="EnsemblMetazoa"/>
        </authorList>
    </citation>
    <scope>IDENTIFICATION</scope>
    <source>
        <strain evidence="15">Aabys</strain>
    </source>
</reference>
<dbReference type="PANTHER" id="PTHR47573:SF1">
    <property type="entry name" value="PROTEIN AF-9 HOMOLOG"/>
    <property type="match status" value="1"/>
</dbReference>
<keyword evidence="5" id="KW-0805">Transcription regulation</keyword>
<comment type="subcellular location">
    <subcellularLocation>
        <location evidence="12">Nucleus</location>
    </subcellularLocation>
</comment>
<dbReference type="GO" id="GO:0006325">
    <property type="term" value="P:chromatin organization"/>
    <property type="evidence" value="ECO:0007669"/>
    <property type="project" value="UniProtKB-KW"/>
</dbReference>
<dbReference type="VEuPathDB" id="VectorBase:MDOMA2_010939"/>
<dbReference type="GO" id="GO:0006355">
    <property type="term" value="P:regulation of DNA-templated transcription"/>
    <property type="evidence" value="ECO:0007669"/>
    <property type="project" value="InterPro"/>
</dbReference>
<evidence type="ECO:0000256" key="4">
    <source>
        <dbReference type="ARBA" id="ARBA00022853"/>
    </source>
</evidence>
<evidence type="ECO:0000256" key="7">
    <source>
        <dbReference type="ARBA" id="ARBA00023163"/>
    </source>
</evidence>
<keyword evidence="6 13" id="KW-0175">Coiled coil</keyword>
<keyword evidence="1" id="KW-1017">Isopeptide bond</keyword>
<dbReference type="InterPro" id="IPR038704">
    <property type="entry name" value="YEAST_sf"/>
</dbReference>
<feature type="coiled-coil region" evidence="13">
    <location>
        <begin position="189"/>
        <end position="223"/>
    </location>
</feature>
<sequence>MNSLNIPTDFGPDSGGRVKGLTIVKPIVYGNIARSFGKKREEDGHTHQWKVYVKPYHNEDMSVYVKKVHFKLHESYANPNRIVTKPPYEITETGWGEFEVVIKIYFHDPTERPVTCYHILKLFQSPIVDGELSATTMDPKKGLVSESYEEIVFQEPTQLMQHFLMNVQPLTNGPYTHDTDFETKKQKTLENIIDVKQKVKGEINTLKDKLKLARETIAKFKTELSKVQKPPNA</sequence>
<evidence type="ECO:0000256" key="5">
    <source>
        <dbReference type="ARBA" id="ARBA00023015"/>
    </source>
</evidence>
<dbReference type="PANTHER" id="PTHR47573">
    <property type="entry name" value="PROTEIN AF-9 HOMOLOG"/>
    <property type="match status" value="1"/>
</dbReference>
<keyword evidence="4" id="KW-0156">Chromatin regulator</keyword>
<dbReference type="Gene3D" id="2.60.40.1970">
    <property type="entry name" value="YEATS domain"/>
    <property type="match status" value="1"/>
</dbReference>
<evidence type="ECO:0000256" key="13">
    <source>
        <dbReference type="SAM" id="Coils"/>
    </source>
</evidence>
<reference evidence="17" key="2">
    <citation type="submission" date="2025-04" db="UniProtKB">
        <authorList>
            <consortium name="RefSeq"/>
        </authorList>
    </citation>
    <scope>IDENTIFICATION</scope>
    <source>
        <strain evidence="17">Aabys</strain>
    </source>
</reference>
<evidence type="ECO:0000256" key="6">
    <source>
        <dbReference type="ARBA" id="ARBA00023054"/>
    </source>
</evidence>
<evidence type="ECO:0000256" key="8">
    <source>
        <dbReference type="ARBA" id="ARBA00023242"/>
    </source>
</evidence>